<dbReference type="EnsemblPlants" id="AET2Gv20633500.19">
    <property type="protein sequence ID" value="AET2Gv20633500.19"/>
    <property type="gene ID" value="AET2Gv20633500"/>
</dbReference>
<dbReference type="Proteomes" id="UP000015105">
    <property type="component" value="Chromosome 2D"/>
</dbReference>
<proteinExistence type="predicted"/>
<evidence type="ECO:0000313" key="1">
    <source>
        <dbReference type="EnsemblPlants" id="AET2Gv20633500.19"/>
    </source>
</evidence>
<keyword evidence="2" id="KW-1185">Reference proteome</keyword>
<dbReference type="Gramene" id="AET2Gv20633500.19">
    <property type="protein sequence ID" value="AET2Gv20633500.19"/>
    <property type="gene ID" value="AET2Gv20633500"/>
</dbReference>
<dbReference type="AlphaFoldDB" id="A0A453BUD2"/>
<protein>
    <recommendedName>
        <fullName evidence="3">Rab-GAP TBC domain-containing protein</fullName>
    </recommendedName>
</protein>
<name>A0A453BUD2_AEGTS</name>
<reference evidence="1" key="4">
    <citation type="submission" date="2019-03" db="UniProtKB">
        <authorList>
            <consortium name="EnsemblPlants"/>
        </authorList>
    </citation>
    <scope>IDENTIFICATION</scope>
</reference>
<reference evidence="1" key="3">
    <citation type="journal article" date="2017" name="Nature">
        <title>Genome sequence of the progenitor of the wheat D genome Aegilops tauschii.</title>
        <authorList>
            <person name="Luo M.C."/>
            <person name="Gu Y.Q."/>
            <person name="Puiu D."/>
            <person name="Wang H."/>
            <person name="Twardziok S.O."/>
            <person name="Deal K.R."/>
            <person name="Huo N."/>
            <person name="Zhu T."/>
            <person name="Wang L."/>
            <person name="Wang Y."/>
            <person name="McGuire P.E."/>
            <person name="Liu S."/>
            <person name="Long H."/>
            <person name="Ramasamy R.K."/>
            <person name="Rodriguez J.C."/>
            <person name="Van S.L."/>
            <person name="Yuan L."/>
            <person name="Wang Z."/>
            <person name="Xia Z."/>
            <person name="Xiao L."/>
            <person name="Anderson O.D."/>
            <person name="Ouyang S."/>
            <person name="Liang Y."/>
            <person name="Zimin A.V."/>
            <person name="Pertea G."/>
            <person name="Qi P."/>
            <person name="Bennetzen J.L."/>
            <person name="Dai X."/>
            <person name="Dawson M.W."/>
            <person name="Muller H.G."/>
            <person name="Kugler K."/>
            <person name="Rivarola-Duarte L."/>
            <person name="Spannagl M."/>
            <person name="Mayer K.F.X."/>
            <person name="Lu F.H."/>
            <person name="Bevan M.W."/>
            <person name="Leroy P."/>
            <person name="Li P."/>
            <person name="You F.M."/>
            <person name="Sun Q."/>
            <person name="Liu Z."/>
            <person name="Lyons E."/>
            <person name="Wicker T."/>
            <person name="Salzberg S.L."/>
            <person name="Devos K.M."/>
            <person name="Dvorak J."/>
        </authorList>
    </citation>
    <scope>NUCLEOTIDE SEQUENCE [LARGE SCALE GENOMIC DNA]</scope>
    <source>
        <strain evidence="1">cv. AL8/78</strain>
    </source>
</reference>
<reference evidence="1" key="5">
    <citation type="journal article" date="2021" name="G3 (Bethesda)">
        <title>Aegilops tauschii genome assembly Aet v5.0 features greater sequence contiguity and improved annotation.</title>
        <authorList>
            <person name="Wang L."/>
            <person name="Zhu T."/>
            <person name="Rodriguez J.C."/>
            <person name="Deal K.R."/>
            <person name="Dubcovsky J."/>
            <person name="McGuire P.E."/>
            <person name="Lux T."/>
            <person name="Spannagl M."/>
            <person name="Mayer K.F.X."/>
            <person name="Baldrich P."/>
            <person name="Meyers B.C."/>
            <person name="Huo N."/>
            <person name="Gu Y.Q."/>
            <person name="Zhou H."/>
            <person name="Devos K.M."/>
            <person name="Bennetzen J.L."/>
            <person name="Unver T."/>
            <person name="Budak H."/>
            <person name="Gulick P.J."/>
            <person name="Galiba G."/>
            <person name="Kalapos B."/>
            <person name="Nelson D.R."/>
            <person name="Li P."/>
            <person name="You F.M."/>
            <person name="Luo M.C."/>
            <person name="Dvorak J."/>
        </authorList>
    </citation>
    <scope>NUCLEOTIDE SEQUENCE [LARGE SCALE GENOMIC DNA]</scope>
    <source>
        <strain evidence="1">cv. AL8/78</strain>
    </source>
</reference>
<reference evidence="2" key="1">
    <citation type="journal article" date="2014" name="Science">
        <title>Ancient hybridizations among the ancestral genomes of bread wheat.</title>
        <authorList>
            <consortium name="International Wheat Genome Sequencing Consortium,"/>
            <person name="Marcussen T."/>
            <person name="Sandve S.R."/>
            <person name="Heier L."/>
            <person name="Spannagl M."/>
            <person name="Pfeifer M."/>
            <person name="Jakobsen K.S."/>
            <person name="Wulff B.B."/>
            <person name="Steuernagel B."/>
            <person name="Mayer K.F."/>
            <person name="Olsen O.A."/>
        </authorList>
    </citation>
    <scope>NUCLEOTIDE SEQUENCE [LARGE SCALE GENOMIC DNA]</scope>
    <source>
        <strain evidence="2">cv. AL8/78</strain>
    </source>
</reference>
<evidence type="ECO:0008006" key="3">
    <source>
        <dbReference type="Google" id="ProtNLM"/>
    </source>
</evidence>
<accession>A0A453BUD2</accession>
<organism evidence="1 2">
    <name type="scientific">Aegilops tauschii subsp. strangulata</name>
    <name type="common">Goatgrass</name>
    <dbReference type="NCBI Taxonomy" id="200361"/>
    <lineage>
        <taxon>Eukaryota</taxon>
        <taxon>Viridiplantae</taxon>
        <taxon>Streptophyta</taxon>
        <taxon>Embryophyta</taxon>
        <taxon>Tracheophyta</taxon>
        <taxon>Spermatophyta</taxon>
        <taxon>Magnoliopsida</taxon>
        <taxon>Liliopsida</taxon>
        <taxon>Poales</taxon>
        <taxon>Poaceae</taxon>
        <taxon>BOP clade</taxon>
        <taxon>Pooideae</taxon>
        <taxon>Triticodae</taxon>
        <taxon>Triticeae</taxon>
        <taxon>Triticinae</taxon>
        <taxon>Aegilops</taxon>
    </lineage>
</organism>
<sequence>MLLTQEFKFRDCIHLWDALLGDPEGPQGHLVKDLLCNANSCSKTALGWRLHCKPQASPELPTHKH</sequence>
<evidence type="ECO:0000313" key="2">
    <source>
        <dbReference type="Proteomes" id="UP000015105"/>
    </source>
</evidence>
<dbReference type="SUPFAM" id="SSF47923">
    <property type="entry name" value="Ypt/Rab-GAP domain of gyp1p"/>
    <property type="match status" value="1"/>
</dbReference>
<reference evidence="2" key="2">
    <citation type="journal article" date="2017" name="Nat. Plants">
        <title>The Aegilops tauschii genome reveals multiple impacts of transposons.</title>
        <authorList>
            <person name="Zhao G."/>
            <person name="Zou C."/>
            <person name="Li K."/>
            <person name="Wang K."/>
            <person name="Li T."/>
            <person name="Gao L."/>
            <person name="Zhang X."/>
            <person name="Wang H."/>
            <person name="Yang Z."/>
            <person name="Liu X."/>
            <person name="Jiang W."/>
            <person name="Mao L."/>
            <person name="Kong X."/>
            <person name="Jiao Y."/>
            <person name="Jia J."/>
        </authorList>
    </citation>
    <scope>NUCLEOTIDE SEQUENCE [LARGE SCALE GENOMIC DNA]</scope>
    <source>
        <strain evidence="2">cv. AL8/78</strain>
    </source>
</reference>
<dbReference type="InterPro" id="IPR035969">
    <property type="entry name" value="Rab-GAP_TBC_sf"/>
</dbReference>